<keyword evidence="2" id="KW-0547">Nucleotide-binding</keyword>
<dbReference type="GO" id="GO:0005524">
    <property type="term" value="F:ATP binding"/>
    <property type="evidence" value="ECO:0007669"/>
    <property type="project" value="UniProtKB-KW"/>
</dbReference>
<keyword evidence="2" id="KW-0067">ATP-binding</keyword>
<dbReference type="SUPFAM" id="SSF52540">
    <property type="entry name" value="P-loop containing nucleoside triphosphate hydrolases"/>
    <property type="match status" value="1"/>
</dbReference>
<proteinExistence type="predicted"/>
<evidence type="ECO:0000259" key="1">
    <source>
        <dbReference type="Pfam" id="PF00005"/>
    </source>
</evidence>
<sequence length="129" mass="14684">MFQIPQGLSLAYLPQTFADPDKLLEAVGPDALKDQTILYWLHKMGMPRPRFLVPVSHWSMGEKKKLLLAAALQKPGNVLIWDEPTNYLDVDTRNQLLAGVQKSNATMIIIDHDREFTDTVCNRRLALVR</sequence>
<dbReference type="InterPro" id="IPR027417">
    <property type="entry name" value="P-loop_NTPase"/>
</dbReference>
<dbReference type="InterPro" id="IPR051309">
    <property type="entry name" value="ABCF_ATPase"/>
</dbReference>
<dbReference type="RefSeq" id="WP_152261719.1">
    <property type="nucleotide sequence ID" value="NZ_CP045143.1"/>
</dbReference>
<dbReference type="InterPro" id="IPR003439">
    <property type="entry name" value="ABC_transporter-like_ATP-bd"/>
</dbReference>
<dbReference type="EMBL" id="CP045143">
    <property type="protein sequence ID" value="QFR25090.1"/>
    <property type="molecule type" value="Genomic_DNA"/>
</dbReference>
<dbReference type="GO" id="GO:0016887">
    <property type="term" value="F:ATP hydrolysis activity"/>
    <property type="evidence" value="ECO:0007669"/>
    <property type="project" value="InterPro"/>
</dbReference>
<dbReference type="Pfam" id="PF00005">
    <property type="entry name" value="ABC_tran"/>
    <property type="match status" value="1"/>
</dbReference>
<organism evidence="2 3">
    <name type="scientific">Schleiferilactobacillus harbinensis</name>
    <dbReference type="NCBI Taxonomy" id="304207"/>
    <lineage>
        <taxon>Bacteria</taxon>
        <taxon>Bacillati</taxon>
        <taxon>Bacillota</taxon>
        <taxon>Bacilli</taxon>
        <taxon>Lactobacillales</taxon>
        <taxon>Lactobacillaceae</taxon>
        <taxon>Schleiferilactobacillus</taxon>
    </lineage>
</organism>
<accession>A0A5P8M988</accession>
<reference evidence="2 3" key="1">
    <citation type="submission" date="2019-10" db="EMBL/GenBank/DDBJ databases">
        <title>The completed genome of Lactobacillus harbinensis M1.</title>
        <authorList>
            <person name="Zheng Y."/>
        </authorList>
    </citation>
    <scope>NUCLEOTIDE SEQUENCE [LARGE SCALE GENOMIC DNA]</scope>
    <source>
        <strain evidence="2 3">M1</strain>
    </source>
</reference>
<dbReference type="KEGG" id="lhb:D1010_17800"/>
<evidence type="ECO:0000313" key="3">
    <source>
        <dbReference type="Proteomes" id="UP000326779"/>
    </source>
</evidence>
<dbReference type="PANTHER" id="PTHR42855">
    <property type="entry name" value="ABC TRANSPORTER ATP-BINDING SUBUNIT"/>
    <property type="match status" value="1"/>
</dbReference>
<protein>
    <submittedName>
        <fullName evidence="2">ATP-binding cassette domain-containing protein</fullName>
    </submittedName>
</protein>
<dbReference type="Proteomes" id="UP000326779">
    <property type="component" value="Chromosome"/>
</dbReference>
<evidence type="ECO:0000313" key="2">
    <source>
        <dbReference type="EMBL" id="QFR25090.1"/>
    </source>
</evidence>
<name>A0A5P8M988_9LACO</name>
<gene>
    <name evidence="2" type="ORF">D1010_17800</name>
</gene>
<feature type="domain" description="ABC transporter" evidence="1">
    <location>
        <begin position="26"/>
        <end position="86"/>
    </location>
</feature>
<dbReference type="Gene3D" id="3.40.50.300">
    <property type="entry name" value="P-loop containing nucleotide triphosphate hydrolases"/>
    <property type="match status" value="1"/>
</dbReference>
<dbReference type="AlphaFoldDB" id="A0A5P8M988"/>
<dbReference type="PANTHER" id="PTHR42855:SF2">
    <property type="entry name" value="DRUG RESISTANCE ABC TRANSPORTER,ATP-BINDING PROTEIN"/>
    <property type="match status" value="1"/>
</dbReference>